<feature type="region of interest" description="Disordered" evidence="3">
    <location>
        <begin position="510"/>
        <end position="546"/>
    </location>
</feature>
<dbReference type="Gene3D" id="3.60.21.10">
    <property type="match status" value="1"/>
</dbReference>
<dbReference type="Pfam" id="PF00149">
    <property type="entry name" value="Metallophos"/>
    <property type="match status" value="1"/>
</dbReference>
<name>A0ABY4MCP1_9ACTN</name>
<sequence length="546" mass="58073">MARVPRFRRPTSDNRKSRLLRLFRAPLSAVRNPPHTVRHPYRSRRTPPTLPLGRTPHPAARALVLAAVAVLGAWLGLVVIGGIHAPVGPMDTRMALRPSLTGGTRINVSPLGDLELRSHHAPVRLDVDVDRLDPGRFQALIDQPARFAGLQAQVTDDVTRSAADLVLHSCVAVAAGATALGLAVYRRPRRALAAGGLALTLLAASGGAAYATWNPDSVLEPKFSGLLSSAPSVVGDARSIVSEFDVYQKELARLVTNVSKLYDATSTLPAYQPDPSTIRVLHVSDIHLNPASWRIIESLVKQYRINVIIDTGDTMDHGSAAENPFLAPVSRLGAPYVWVRGNHDSRTTQKYLTGRPRVTVLDDGRVAQVAGLRIAGVGDPQFTPDRSVVAAGDPAERTAGGRLADSLRTQRLAGKPVDIAIAHNPVAVTEADGLVPLALAGHLHHRERATLPRGTRLMVEGSTGGGGLRAVQNTEPEQVQASVLYLDRKTRLLQAWDEITLDGLGLSRAEVSRHLPQENQPGAGPSPSGSPGPAPGRSGTPSPSPG</sequence>
<keyword evidence="4" id="KW-1133">Transmembrane helix</keyword>
<keyword evidence="7" id="KW-1185">Reference proteome</keyword>
<evidence type="ECO:0000313" key="7">
    <source>
        <dbReference type="Proteomes" id="UP000830115"/>
    </source>
</evidence>
<dbReference type="InterPro" id="IPR051158">
    <property type="entry name" value="Metallophosphoesterase_sf"/>
</dbReference>
<dbReference type="PANTHER" id="PTHR31302">
    <property type="entry name" value="TRANSMEMBRANE PROTEIN WITH METALLOPHOSPHOESTERASE DOMAIN-RELATED"/>
    <property type="match status" value="1"/>
</dbReference>
<gene>
    <name evidence="6" type="ORF">K9S39_24180</name>
</gene>
<feature type="region of interest" description="Disordered" evidence="3">
    <location>
        <begin position="33"/>
        <end position="54"/>
    </location>
</feature>
<keyword evidence="1" id="KW-0479">Metal-binding</keyword>
<feature type="compositionally biased region" description="Basic residues" evidence="3">
    <location>
        <begin position="36"/>
        <end position="45"/>
    </location>
</feature>
<accession>A0ABY4MCP1</accession>
<keyword evidence="4" id="KW-0472">Membrane</keyword>
<reference evidence="6" key="1">
    <citation type="submission" date="2021-10" db="EMBL/GenBank/DDBJ databases">
        <title>Streptomyces nigrumlapis sp.nov.,an antimicrobial producing actinobacterium isolated from Black Gobi rocks.</title>
        <authorList>
            <person name="Wen Y."/>
            <person name="Zhang W."/>
            <person name="Liu X.G."/>
        </authorList>
    </citation>
    <scope>NUCLEOTIDE SEQUENCE</scope>
    <source>
        <strain evidence="6">ST13-2-2</strain>
    </source>
</reference>
<evidence type="ECO:0000313" key="6">
    <source>
        <dbReference type="EMBL" id="UQA94544.1"/>
    </source>
</evidence>
<dbReference type="InterPro" id="IPR004843">
    <property type="entry name" value="Calcineurin-like_PHP"/>
</dbReference>
<feature type="domain" description="Calcineurin-like phosphoesterase" evidence="5">
    <location>
        <begin position="278"/>
        <end position="445"/>
    </location>
</feature>
<feature type="compositionally biased region" description="Low complexity" evidence="3">
    <location>
        <begin position="535"/>
        <end position="546"/>
    </location>
</feature>
<dbReference type="PANTHER" id="PTHR31302:SF31">
    <property type="entry name" value="PHOSPHODIESTERASE YAEI"/>
    <property type="match status" value="1"/>
</dbReference>
<evidence type="ECO:0000256" key="3">
    <source>
        <dbReference type="SAM" id="MobiDB-lite"/>
    </source>
</evidence>
<dbReference type="SUPFAM" id="SSF56300">
    <property type="entry name" value="Metallo-dependent phosphatases"/>
    <property type="match status" value="1"/>
</dbReference>
<feature type="transmembrane region" description="Helical" evidence="4">
    <location>
        <begin position="192"/>
        <end position="213"/>
    </location>
</feature>
<feature type="transmembrane region" description="Helical" evidence="4">
    <location>
        <begin position="165"/>
        <end position="185"/>
    </location>
</feature>
<evidence type="ECO:0000256" key="4">
    <source>
        <dbReference type="SAM" id="Phobius"/>
    </source>
</evidence>
<keyword evidence="2" id="KW-0378">Hydrolase</keyword>
<evidence type="ECO:0000256" key="1">
    <source>
        <dbReference type="ARBA" id="ARBA00022723"/>
    </source>
</evidence>
<dbReference type="Proteomes" id="UP000830115">
    <property type="component" value="Chromosome"/>
</dbReference>
<evidence type="ECO:0000259" key="5">
    <source>
        <dbReference type="Pfam" id="PF00149"/>
    </source>
</evidence>
<organism evidence="6 7">
    <name type="scientific">Streptomyces halobius</name>
    <dbReference type="NCBI Taxonomy" id="2879846"/>
    <lineage>
        <taxon>Bacteria</taxon>
        <taxon>Bacillati</taxon>
        <taxon>Actinomycetota</taxon>
        <taxon>Actinomycetes</taxon>
        <taxon>Kitasatosporales</taxon>
        <taxon>Streptomycetaceae</taxon>
        <taxon>Streptomyces</taxon>
    </lineage>
</organism>
<keyword evidence="4" id="KW-0812">Transmembrane</keyword>
<dbReference type="InterPro" id="IPR029052">
    <property type="entry name" value="Metallo-depent_PP-like"/>
</dbReference>
<dbReference type="EMBL" id="CP086322">
    <property type="protein sequence ID" value="UQA94544.1"/>
    <property type="molecule type" value="Genomic_DNA"/>
</dbReference>
<dbReference type="RefSeq" id="WP_248865413.1">
    <property type="nucleotide sequence ID" value="NZ_CP086322.1"/>
</dbReference>
<proteinExistence type="predicted"/>
<protein>
    <submittedName>
        <fullName evidence="6">Metallophosphoesterase</fullName>
    </submittedName>
</protein>
<evidence type="ECO:0000256" key="2">
    <source>
        <dbReference type="ARBA" id="ARBA00022801"/>
    </source>
</evidence>
<feature type="transmembrane region" description="Helical" evidence="4">
    <location>
        <begin position="62"/>
        <end position="85"/>
    </location>
</feature>